<comment type="caution">
    <text evidence="2">The sequence shown here is derived from an EMBL/GenBank/DDBJ whole genome shotgun (WGS) entry which is preliminary data.</text>
</comment>
<gene>
    <name evidence="2" type="ORF">EXE59_09800</name>
</gene>
<keyword evidence="1" id="KW-0812">Transmembrane</keyword>
<name>A0A4Z1C4Y6_9ACTN</name>
<accession>A0A4Z1C4Y6</accession>
<feature type="transmembrane region" description="Helical" evidence="1">
    <location>
        <begin position="48"/>
        <end position="69"/>
    </location>
</feature>
<keyword evidence="3" id="KW-1185">Reference proteome</keyword>
<proteinExistence type="predicted"/>
<dbReference type="AlphaFoldDB" id="A0A4Z1C4Y6"/>
<keyword evidence="1" id="KW-0472">Membrane</keyword>
<evidence type="ECO:0000313" key="3">
    <source>
        <dbReference type="Proteomes" id="UP000297496"/>
    </source>
</evidence>
<reference evidence="2 3" key="1">
    <citation type="submission" date="2019-04" db="EMBL/GenBank/DDBJ databases">
        <title>Three New Species of Nocardioides, Nocardioides euryhalodurans sp. nov., Nocardioides seonyuensis sp. nov. and Nocardioides eburneoflavus sp. nov. Isolated from Soil.</title>
        <authorList>
            <person name="Roh S.G."/>
            <person name="Lee C."/>
            <person name="Kim M.-K."/>
            <person name="Kim S.B."/>
        </authorList>
    </citation>
    <scope>NUCLEOTIDE SEQUENCE [LARGE SCALE GENOMIC DNA]</scope>
    <source>
        <strain evidence="2 3">MMS17-SY213</strain>
    </source>
</reference>
<feature type="transmembrane region" description="Helical" evidence="1">
    <location>
        <begin position="75"/>
        <end position="96"/>
    </location>
</feature>
<sequence>MTETAVIVDGLTAAGVALAVMGALLDLIVRREWTFGLKNPNHDFAGRFASLLTWLGMTLAVFGSALSLGADGAKWLIMVGVIVVVGGLCALGVLALGSSKTAASTAGQTDASDVP</sequence>
<feature type="transmembrane region" description="Helical" evidence="1">
    <location>
        <begin position="6"/>
        <end position="28"/>
    </location>
</feature>
<dbReference type="RefSeq" id="WP_135838739.1">
    <property type="nucleotide sequence ID" value="NZ_SRRO01000001.1"/>
</dbReference>
<evidence type="ECO:0000256" key="1">
    <source>
        <dbReference type="SAM" id="Phobius"/>
    </source>
</evidence>
<dbReference type="EMBL" id="SRRO01000001">
    <property type="protein sequence ID" value="TGN64212.1"/>
    <property type="molecule type" value="Genomic_DNA"/>
</dbReference>
<protein>
    <submittedName>
        <fullName evidence="2">Uncharacterized protein</fullName>
    </submittedName>
</protein>
<keyword evidence="1" id="KW-1133">Transmembrane helix</keyword>
<organism evidence="2 3">
    <name type="scientific">Nocardioides eburneiflavus</name>
    <dbReference type="NCBI Taxonomy" id="2518372"/>
    <lineage>
        <taxon>Bacteria</taxon>
        <taxon>Bacillati</taxon>
        <taxon>Actinomycetota</taxon>
        <taxon>Actinomycetes</taxon>
        <taxon>Propionibacteriales</taxon>
        <taxon>Nocardioidaceae</taxon>
        <taxon>Nocardioides</taxon>
    </lineage>
</organism>
<dbReference type="Proteomes" id="UP000297496">
    <property type="component" value="Unassembled WGS sequence"/>
</dbReference>
<evidence type="ECO:0000313" key="2">
    <source>
        <dbReference type="EMBL" id="TGN64212.1"/>
    </source>
</evidence>